<dbReference type="AlphaFoldDB" id="A0A645J4L6"/>
<organism evidence="1">
    <name type="scientific">bioreactor metagenome</name>
    <dbReference type="NCBI Taxonomy" id="1076179"/>
    <lineage>
        <taxon>unclassified sequences</taxon>
        <taxon>metagenomes</taxon>
        <taxon>ecological metagenomes</taxon>
    </lineage>
</organism>
<gene>
    <name evidence="1" type="ORF">SDC9_206353</name>
</gene>
<dbReference type="EMBL" id="VSSQ01131603">
    <property type="protein sequence ID" value="MPN58645.1"/>
    <property type="molecule type" value="Genomic_DNA"/>
</dbReference>
<evidence type="ECO:0000313" key="1">
    <source>
        <dbReference type="EMBL" id="MPN58645.1"/>
    </source>
</evidence>
<comment type="caution">
    <text evidence="1">The sequence shown here is derived from an EMBL/GenBank/DDBJ whole genome shotgun (WGS) entry which is preliminary data.</text>
</comment>
<reference evidence="1" key="1">
    <citation type="submission" date="2019-08" db="EMBL/GenBank/DDBJ databases">
        <authorList>
            <person name="Kucharzyk K."/>
            <person name="Murdoch R.W."/>
            <person name="Higgins S."/>
            <person name="Loffler F."/>
        </authorList>
    </citation>
    <scope>NUCLEOTIDE SEQUENCE</scope>
</reference>
<evidence type="ECO:0008006" key="2">
    <source>
        <dbReference type="Google" id="ProtNLM"/>
    </source>
</evidence>
<name>A0A645J4L6_9ZZZZ</name>
<accession>A0A645J4L6</accession>
<protein>
    <recommendedName>
        <fullName evidence="2">TonB-dependent receptor-like beta-barrel domain-containing protein</fullName>
    </recommendedName>
</protein>
<proteinExistence type="predicted"/>
<sequence length="71" mass="8152">MYKNDRFNLTQVQLTYQMPEKVLEGTFIKGLSFFANANNLLTIAKERKALELNVGSAPQTRFYQLGFKGTF</sequence>